<dbReference type="PROSITE" id="PS00399">
    <property type="entry name" value="SUCCINYL_COA_LIG_2"/>
    <property type="match status" value="1"/>
</dbReference>
<feature type="binding site" evidence="11">
    <location>
        <position position="84"/>
    </location>
    <ligand>
        <name>CoA</name>
        <dbReference type="ChEBI" id="CHEBI:57287"/>
    </ligand>
</feature>
<evidence type="ECO:0000256" key="8">
    <source>
        <dbReference type="ARBA" id="ARBA00023128"/>
    </source>
</evidence>
<keyword evidence="5 11" id="KW-0436">Ligase</keyword>
<feature type="active site" description="Tele-phosphohistidine intermediate" evidence="11">
    <location>
        <position position="391"/>
    </location>
</feature>
<comment type="subunit">
    <text evidence="3">Heterooctamer of 4 alpha and 4 beta chains.</text>
</comment>
<dbReference type="InterPro" id="IPR036291">
    <property type="entry name" value="NAD(P)-bd_dom_sf"/>
</dbReference>
<evidence type="ECO:0000256" key="10">
    <source>
        <dbReference type="ARBA" id="ARBA00061754"/>
    </source>
</evidence>
<keyword evidence="6 11" id="KW-0547">Nucleotide-binding</keyword>
<dbReference type="InterPro" id="IPR017440">
    <property type="entry name" value="Cit_synth/succinyl-CoA_lig_AS"/>
</dbReference>
<proteinExistence type="inferred from homology"/>
<feature type="binding site" evidence="11">
    <location>
        <position position="302"/>
    </location>
    <ligand>
        <name>substrate</name>
        <note>ligand shared with subunit beta</note>
    </ligand>
</feature>
<dbReference type="Gene3D" id="3.40.50.720">
    <property type="entry name" value="NAD(P)-binding Rossmann-like Domain"/>
    <property type="match status" value="1"/>
</dbReference>
<evidence type="ECO:0000313" key="13">
    <source>
        <dbReference type="EMBL" id="WMV13778.1"/>
    </source>
</evidence>
<dbReference type="PANTHER" id="PTHR11117:SF23">
    <property type="entry name" value="SUCCINATE--COA LIGASE [ADP-FORMING] SUBUNIT ALPHA-2, MITOCHONDRIAL"/>
    <property type="match status" value="1"/>
</dbReference>
<comment type="similarity">
    <text evidence="11">Belongs to the succinate/malate CoA ligase alpha subunit family.</text>
</comment>
<dbReference type="InterPro" id="IPR016102">
    <property type="entry name" value="Succinyl-CoA_synth-like"/>
</dbReference>
<organism evidence="13 14">
    <name type="scientific">Solanum verrucosum</name>
    <dbReference type="NCBI Taxonomy" id="315347"/>
    <lineage>
        <taxon>Eukaryota</taxon>
        <taxon>Viridiplantae</taxon>
        <taxon>Streptophyta</taxon>
        <taxon>Embryophyta</taxon>
        <taxon>Tracheophyta</taxon>
        <taxon>Spermatophyta</taxon>
        <taxon>Magnoliopsida</taxon>
        <taxon>eudicotyledons</taxon>
        <taxon>Gunneridae</taxon>
        <taxon>Pentapetalae</taxon>
        <taxon>asterids</taxon>
        <taxon>lamiids</taxon>
        <taxon>Solanales</taxon>
        <taxon>Solanaceae</taxon>
        <taxon>Solanoideae</taxon>
        <taxon>Solaneae</taxon>
        <taxon>Solanum</taxon>
    </lineage>
</organism>
<dbReference type="Gene3D" id="3.40.50.261">
    <property type="entry name" value="Succinyl-CoA synthetase domains"/>
    <property type="match status" value="1"/>
</dbReference>
<keyword evidence="7" id="KW-0809">Transit peptide</keyword>
<dbReference type="Pfam" id="PF00549">
    <property type="entry name" value="Ligase_CoA"/>
    <property type="match status" value="1"/>
</dbReference>
<feature type="binding site" evidence="11">
    <location>
        <begin position="137"/>
        <end position="139"/>
    </location>
    <ligand>
        <name>CoA</name>
        <dbReference type="ChEBI" id="CHEBI:57287"/>
    </ligand>
</feature>
<comment type="catalytic activity">
    <reaction evidence="9 11">
        <text>succinate + ATP + CoA = succinyl-CoA + ADP + phosphate</text>
        <dbReference type="Rhea" id="RHEA:17661"/>
        <dbReference type="ChEBI" id="CHEBI:30031"/>
        <dbReference type="ChEBI" id="CHEBI:30616"/>
        <dbReference type="ChEBI" id="CHEBI:43474"/>
        <dbReference type="ChEBI" id="CHEBI:57287"/>
        <dbReference type="ChEBI" id="CHEBI:57292"/>
        <dbReference type="ChEBI" id="CHEBI:456216"/>
        <dbReference type="EC" id="6.2.1.5"/>
    </reaction>
</comment>
<dbReference type="GO" id="GO:0000166">
    <property type="term" value="F:nucleotide binding"/>
    <property type="evidence" value="ECO:0007669"/>
    <property type="project" value="UniProtKB-KW"/>
</dbReference>
<evidence type="ECO:0000256" key="4">
    <source>
        <dbReference type="ARBA" id="ARBA00022532"/>
    </source>
</evidence>
<evidence type="ECO:0000256" key="9">
    <source>
        <dbReference type="ARBA" id="ARBA00050456"/>
    </source>
</evidence>
<dbReference type="SUPFAM" id="SSF52210">
    <property type="entry name" value="Succinyl-CoA synthetase domains"/>
    <property type="match status" value="1"/>
</dbReference>
<dbReference type="FunFam" id="3.40.50.720:FF:000002">
    <property type="entry name" value="Succinate--CoA ligase [ADP-forming] subunit alpha"/>
    <property type="match status" value="1"/>
</dbReference>
<dbReference type="GO" id="GO:0009361">
    <property type="term" value="C:succinate-CoA ligase complex (ADP-forming)"/>
    <property type="evidence" value="ECO:0007669"/>
    <property type="project" value="TreeGrafter"/>
</dbReference>
<dbReference type="Pfam" id="PF02629">
    <property type="entry name" value="CoA_binding"/>
    <property type="match status" value="1"/>
</dbReference>
<protein>
    <recommendedName>
        <fullName evidence="11">Succinate--CoA ligase [ADP-forming] subunit alpha, mitochondrial</fullName>
        <ecNumber evidence="11">6.2.1.5</ecNumber>
    </recommendedName>
    <alternativeName>
        <fullName evidence="11">Succinyl-CoA synthetase subunit alpha</fullName>
        <shortName evidence="11">SCS-alpha</shortName>
    </alternativeName>
</protein>
<dbReference type="HAMAP" id="MF_01988">
    <property type="entry name" value="Succ_CoA_alpha"/>
    <property type="match status" value="1"/>
</dbReference>
<evidence type="ECO:0000256" key="2">
    <source>
        <dbReference type="ARBA" id="ARBA00005064"/>
    </source>
</evidence>
<evidence type="ECO:0000256" key="6">
    <source>
        <dbReference type="ARBA" id="ARBA00022741"/>
    </source>
</evidence>
<dbReference type="GO" id="GO:0005739">
    <property type="term" value="C:mitochondrion"/>
    <property type="evidence" value="ECO:0007669"/>
    <property type="project" value="UniProtKB-SubCell"/>
</dbReference>
<evidence type="ECO:0000259" key="12">
    <source>
        <dbReference type="SMART" id="SM00881"/>
    </source>
</evidence>
<evidence type="ECO:0000313" key="14">
    <source>
        <dbReference type="Proteomes" id="UP001234989"/>
    </source>
</evidence>
<comment type="subunit">
    <text evidence="10">Heterodimer of an alpha and a beta subunit. Different beta subunits determine nucleotide specificity. Together with the ATP-specific beta subunit SUCLA2, forms an ADP-forming succinyl-CoA synthetase (A-SCS). Together with the GTP-specific beta subunit SUCLG2 forms a GDP-forming succinyl-CoA synthetase (G-SCS).</text>
</comment>
<comment type="subcellular location">
    <subcellularLocation>
        <location evidence="1 11">Mitochondrion</location>
    </subcellularLocation>
</comment>
<dbReference type="InterPro" id="IPR005810">
    <property type="entry name" value="CoA_lig_alpha"/>
</dbReference>
<evidence type="ECO:0000256" key="1">
    <source>
        <dbReference type="ARBA" id="ARBA00004173"/>
    </source>
</evidence>
<sequence>MARQATRLISNLSTKLNPSSPTISASPLWHQYRYFGSPPPPPAVFVDKNTRVICQGITGKNGTFHTEQAIEYGTKMVGGVTPKKGGTEHLGLPVFNTVAEAKAETKANASVVYVPPPFAAAAIMEAMEAELDLVVCITEGIPQHDMKKLGKKAFLELVSELFPCVDDAKPFCYLKFLSLPPYHDHLQEVQLNNVDLILVALNPIAPESPPKISTVYLAMSTLAFHSISGVTSMGCSPLSSSLASGLKVRVKAALKKQSRTRLIGPNCPGIIKPGECKIGIMPGYIHKPGRIGIVSRSGTLTYEAVFQTTAVGLGQSTCVGIGGDPFNGTNFVDCLERFIADPQTEGIVLIGEIGGTAEEDAAALIKASGTQKPVVAFIAGLTAPPGRRMGHAGAIVSGGKGTAQDKIKALKEAGVTVCESPAKIGVTMLDVFKQRGLA</sequence>
<evidence type="ECO:0000256" key="5">
    <source>
        <dbReference type="ARBA" id="ARBA00022598"/>
    </source>
</evidence>
<dbReference type="InterPro" id="IPR003781">
    <property type="entry name" value="CoA-bd"/>
</dbReference>
<feature type="binding site" evidence="11">
    <location>
        <begin position="58"/>
        <end position="61"/>
    </location>
    <ligand>
        <name>CoA</name>
        <dbReference type="ChEBI" id="CHEBI:57287"/>
    </ligand>
</feature>
<gene>
    <name evidence="13" type="ORF">MTR67_007163</name>
</gene>
<dbReference type="EMBL" id="CP133613">
    <property type="protein sequence ID" value="WMV13778.1"/>
    <property type="molecule type" value="Genomic_DNA"/>
</dbReference>
<dbReference type="GO" id="GO:0006105">
    <property type="term" value="P:succinate metabolic process"/>
    <property type="evidence" value="ECO:0007669"/>
    <property type="project" value="UniProtKB-ARBA"/>
</dbReference>
<dbReference type="Proteomes" id="UP001234989">
    <property type="component" value="Chromosome 2"/>
</dbReference>
<name>A0AAF0TET1_SOLVR</name>
<dbReference type="GO" id="GO:0006104">
    <property type="term" value="P:succinyl-CoA metabolic process"/>
    <property type="evidence" value="ECO:0007669"/>
    <property type="project" value="UniProtKB-ARBA"/>
</dbReference>
<dbReference type="GO" id="GO:0004776">
    <property type="term" value="F:succinate-CoA ligase (GDP-forming) activity"/>
    <property type="evidence" value="ECO:0007669"/>
    <property type="project" value="TreeGrafter"/>
</dbReference>
<dbReference type="SUPFAM" id="SSF51735">
    <property type="entry name" value="NAD(P)-binding Rossmann-fold domains"/>
    <property type="match status" value="1"/>
</dbReference>
<dbReference type="GO" id="GO:0006099">
    <property type="term" value="P:tricarboxylic acid cycle"/>
    <property type="evidence" value="ECO:0007669"/>
    <property type="project" value="UniProtKB-UniRule"/>
</dbReference>
<comment type="pathway">
    <text evidence="2 11">Carbohydrate metabolism; tricarboxylic acid cycle; succinate from succinyl-CoA (ligase route): step 1/1.</text>
</comment>
<comment type="function">
    <text evidence="11">Succinyl-CoA synthetase functions in the citric acid cycle (TCA), coupling the hydrolysis of succinyl-CoA to the synthesis of ATP and thus represents the only step of substrate-level phosphorylation in the TCA. The alpha subunit of the enzyme binds the substrates coenzyme A and phosphate, while succinate binding and nucleotide specificity is provided by the beta subunit.</text>
</comment>
<dbReference type="InterPro" id="IPR033847">
    <property type="entry name" value="Citrt_syn/SCS-alpha_CS"/>
</dbReference>
<dbReference type="EC" id="6.2.1.5" evidence="11"/>
<dbReference type="PROSITE" id="PS01216">
    <property type="entry name" value="SUCCINYL_COA_LIG_1"/>
    <property type="match status" value="1"/>
</dbReference>
<keyword evidence="14" id="KW-1185">Reference proteome</keyword>
<reference evidence="13" key="1">
    <citation type="submission" date="2023-08" db="EMBL/GenBank/DDBJ databases">
        <title>A de novo genome assembly of Solanum verrucosum Schlechtendal, a Mexican diploid species geographically isolated from the other diploid A-genome species in potato relatives.</title>
        <authorList>
            <person name="Hosaka K."/>
        </authorList>
    </citation>
    <scope>NUCLEOTIDE SEQUENCE</scope>
    <source>
        <tissue evidence="13">Young leaves</tissue>
    </source>
</reference>
<dbReference type="GO" id="GO:0004775">
    <property type="term" value="F:succinate-CoA ligase (ADP-forming) activity"/>
    <property type="evidence" value="ECO:0007669"/>
    <property type="project" value="UniProtKB-UniRule"/>
</dbReference>
<keyword evidence="4 11" id="KW-0816">Tricarboxylic acid cycle</keyword>
<accession>A0AAF0TET1</accession>
<dbReference type="SMART" id="SM00881">
    <property type="entry name" value="CoA_binding"/>
    <property type="match status" value="1"/>
</dbReference>
<feature type="domain" description="CoA-binding" evidence="12">
    <location>
        <begin position="45"/>
        <end position="141"/>
    </location>
</feature>
<evidence type="ECO:0000256" key="11">
    <source>
        <dbReference type="HAMAP-Rule" id="MF_03222"/>
    </source>
</evidence>
<dbReference type="FunFam" id="3.40.50.261:FF:000005">
    <property type="entry name" value="Succinate--CoA ligase [ADP-forming] subunit alpha, mitochondrial"/>
    <property type="match status" value="1"/>
</dbReference>
<keyword evidence="8 11" id="KW-0496">Mitochondrion</keyword>
<dbReference type="AlphaFoldDB" id="A0AAF0TET1"/>
<evidence type="ECO:0000256" key="3">
    <source>
        <dbReference type="ARBA" id="ARBA00011412"/>
    </source>
</evidence>
<evidence type="ECO:0000256" key="7">
    <source>
        <dbReference type="ARBA" id="ARBA00022946"/>
    </source>
</evidence>
<dbReference type="InterPro" id="IPR005811">
    <property type="entry name" value="SUCC_ACL_C"/>
</dbReference>
<dbReference type="PANTHER" id="PTHR11117">
    <property type="entry name" value="SUCCINYL-COA LIGASE SUBUNIT ALPHA"/>
    <property type="match status" value="1"/>
</dbReference>